<dbReference type="InterPro" id="IPR036400">
    <property type="entry name" value="Cyt_B5-like_heme/steroid_sf"/>
</dbReference>
<dbReference type="InterPro" id="IPR001834">
    <property type="entry name" value="CBR-like"/>
</dbReference>
<dbReference type="SUPFAM" id="SSF55856">
    <property type="entry name" value="Cytochrome b5-like heme/steroid binding domain"/>
    <property type="match status" value="1"/>
</dbReference>
<feature type="binding site" evidence="8">
    <location>
        <position position="156"/>
    </location>
    <ligand>
        <name>FAD</name>
        <dbReference type="ChEBI" id="CHEBI:57692"/>
    </ligand>
</feature>
<feature type="compositionally biased region" description="Low complexity" evidence="9">
    <location>
        <begin position="580"/>
        <end position="617"/>
    </location>
</feature>
<protein>
    <recommendedName>
        <fullName evidence="10">Cytochrome b5 heme-binding domain-containing protein</fullName>
    </recommendedName>
</protein>
<dbReference type="PANTHER" id="PTHR19370:SF184">
    <property type="entry name" value="NADH-CYTOCHROME B5 REDUCTASE-LIKE"/>
    <property type="match status" value="1"/>
</dbReference>
<dbReference type="Pfam" id="PF00175">
    <property type="entry name" value="NAD_binding_1"/>
    <property type="match status" value="1"/>
</dbReference>
<evidence type="ECO:0000256" key="3">
    <source>
        <dbReference type="ARBA" id="ARBA00022630"/>
    </source>
</evidence>
<keyword evidence="12" id="KW-1185">Reference proteome</keyword>
<comment type="cofactor">
    <cofactor evidence="1 8">
        <name>FAD</name>
        <dbReference type="ChEBI" id="CHEBI:57692"/>
    </cofactor>
</comment>
<feature type="region of interest" description="Disordered" evidence="9">
    <location>
        <begin position="76"/>
        <end position="102"/>
    </location>
</feature>
<dbReference type="Gene3D" id="3.10.120.10">
    <property type="entry name" value="Cytochrome b5-like heme/steroid binding domain"/>
    <property type="match status" value="1"/>
</dbReference>
<dbReference type="InterPro" id="IPR018506">
    <property type="entry name" value="Cyt_B5_heme-BS"/>
</dbReference>
<evidence type="ECO:0000256" key="9">
    <source>
        <dbReference type="SAM" id="MobiDB-lite"/>
    </source>
</evidence>
<name>A0A0L0D605_THETB</name>
<accession>A0A0L0D605</accession>
<dbReference type="Gene3D" id="2.40.30.10">
    <property type="entry name" value="Translation factors"/>
    <property type="match status" value="1"/>
</dbReference>
<feature type="region of interest" description="Disordered" evidence="9">
    <location>
        <begin position="580"/>
        <end position="625"/>
    </location>
</feature>
<keyword evidence="3 8" id="KW-0285">Flavoprotein</keyword>
<feature type="binding site" evidence="8">
    <location>
        <position position="147"/>
    </location>
    <ligand>
        <name>FAD</name>
        <dbReference type="ChEBI" id="CHEBI:57692"/>
    </ligand>
</feature>
<evidence type="ECO:0000313" key="11">
    <source>
        <dbReference type="EMBL" id="KNC47511.1"/>
    </source>
</evidence>
<dbReference type="InterPro" id="IPR039261">
    <property type="entry name" value="FNR_nucleotide-bd"/>
</dbReference>
<feature type="binding site" evidence="8">
    <location>
        <position position="224"/>
    </location>
    <ligand>
        <name>FAD</name>
        <dbReference type="ChEBI" id="CHEBI:57692"/>
    </ligand>
</feature>
<dbReference type="PROSITE" id="PS00191">
    <property type="entry name" value="CYTOCHROME_B5_1"/>
    <property type="match status" value="1"/>
</dbReference>
<dbReference type="EMBL" id="GL349447">
    <property type="protein sequence ID" value="KNC47511.1"/>
    <property type="molecule type" value="Genomic_DNA"/>
</dbReference>
<dbReference type="RefSeq" id="XP_013759445.1">
    <property type="nucleotide sequence ID" value="XM_013903991.1"/>
</dbReference>
<evidence type="ECO:0000256" key="7">
    <source>
        <dbReference type="ARBA" id="ARBA00023004"/>
    </source>
</evidence>
<dbReference type="Proteomes" id="UP000054408">
    <property type="component" value="Unassembled WGS sequence"/>
</dbReference>
<dbReference type="STRING" id="461836.A0A0L0D605"/>
<dbReference type="GO" id="GO:0016491">
    <property type="term" value="F:oxidoreductase activity"/>
    <property type="evidence" value="ECO:0007669"/>
    <property type="project" value="UniProtKB-KW"/>
</dbReference>
<sequence length="625" mass="66827">MGSCASTRKRSSVGPLTASVVFSRERGSTFLPVTSRNVWPETGGFRPEGRRRKLFVTRVKQYNSDVVWFEVSRSSSMLGSGDSSLDSGGSSVSRNSRGSRRRAVLSENDLTVPSTWFVTVHVNIDGGRELIRTATPISSGPNHMTFLMRIFPNTEIGRFLSNLQVADEVSVYGPLPSRVAFSANDGIASLVTSARVSQSDLAQSEQVNLKCSSVVLLAQGTGITTFVQLIERSLMATSSNVVIRLVHVVKTEADFLLQRELRMLAAQVPGRLVVVRVAERLAMPMPRVVVGKFDEDMLARVIELPLSSNTLVLVSGSRRFNMECGLWLARSGVASDRVSLIPDSEPLMSFDNSVPSADALVAAVAEQDLPPAPAKPKEDPRPECSAAPSLPIISASMVAARQDWIVVDGFVIDMATFKDRHPGGLETSGKRDASAMFLNTSSEAHSELLKLAVGILDDDDGASDILAATVTTLDPLKSSNSVVERGSERSGSSLNSSRALSVDLVVRVDAFNPSPAELQLINTSPAVEQLTPVIRTHQATNSSSSFSLFDSSSEQREYATTPDSVYVAAVATTRSFGHVSSSAVDMQSSSTTASSSSSSFSSSYSTSSRRGSLPRSGSNDDPSAM</sequence>
<dbReference type="GeneID" id="25562206"/>
<evidence type="ECO:0000256" key="2">
    <source>
        <dbReference type="ARBA" id="ARBA00022617"/>
    </source>
</evidence>
<organism evidence="11 12">
    <name type="scientific">Thecamonas trahens ATCC 50062</name>
    <dbReference type="NCBI Taxonomy" id="461836"/>
    <lineage>
        <taxon>Eukaryota</taxon>
        <taxon>Apusozoa</taxon>
        <taxon>Apusomonadida</taxon>
        <taxon>Apusomonadidae</taxon>
        <taxon>Thecamonas</taxon>
    </lineage>
</organism>
<evidence type="ECO:0000256" key="4">
    <source>
        <dbReference type="ARBA" id="ARBA00022723"/>
    </source>
</evidence>
<dbReference type="Gene3D" id="3.40.50.80">
    <property type="entry name" value="Nucleotide-binding domain of ferredoxin-NADP reductase (FNR) module"/>
    <property type="match status" value="1"/>
</dbReference>
<evidence type="ECO:0000256" key="8">
    <source>
        <dbReference type="PIRSR" id="PIRSR601834-1"/>
    </source>
</evidence>
<dbReference type="PANTHER" id="PTHR19370">
    <property type="entry name" value="NADH-CYTOCHROME B5 REDUCTASE"/>
    <property type="match status" value="1"/>
</dbReference>
<keyword evidence="4" id="KW-0479">Metal-binding</keyword>
<feature type="compositionally biased region" description="Low complexity" evidence="9">
    <location>
        <begin position="76"/>
        <end position="96"/>
    </location>
</feature>
<dbReference type="OrthoDB" id="10260134at2759"/>
<dbReference type="SUPFAM" id="SSF52343">
    <property type="entry name" value="Ferredoxin reductase-like, C-terminal NADP-linked domain"/>
    <property type="match status" value="1"/>
</dbReference>
<keyword evidence="6" id="KW-0560">Oxidoreductase</keyword>
<evidence type="ECO:0000256" key="6">
    <source>
        <dbReference type="ARBA" id="ARBA00023002"/>
    </source>
</evidence>
<feature type="binding site" evidence="8">
    <location>
        <position position="132"/>
    </location>
    <ligand>
        <name>FAD</name>
        <dbReference type="ChEBI" id="CHEBI:57692"/>
    </ligand>
</feature>
<dbReference type="SMART" id="SM01117">
    <property type="entry name" value="Cyt-b5"/>
    <property type="match status" value="1"/>
</dbReference>
<keyword evidence="7" id="KW-0408">Iron</keyword>
<dbReference type="GO" id="GO:0046872">
    <property type="term" value="F:metal ion binding"/>
    <property type="evidence" value="ECO:0007669"/>
    <property type="project" value="UniProtKB-KW"/>
</dbReference>
<gene>
    <name evidence="11" type="ORF">AMSG_02531</name>
</gene>
<evidence type="ECO:0000313" key="12">
    <source>
        <dbReference type="Proteomes" id="UP000054408"/>
    </source>
</evidence>
<evidence type="ECO:0000256" key="1">
    <source>
        <dbReference type="ARBA" id="ARBA00001974"/>
    </source>
</evidence>
<proteinExistence type="predicted"/>
<keyword evidence="2" id="KW-0349">Heme</keyword>
<reference evidence="11 12" key="1">
    <citation type="submission" date="2010-05" db="EMBL/GenBank/DDBJ databases">
        <title>The Genome Sequence of Thecamonas trahens ATCC 50062.</title>
        <authorList>
            <consortium name="The Broad Institute Genome Sequencing Platform"/>
            <person name="Russ C."/>
            <person name="Cuomo C."/>
            <person name="Shea T."/>
            <person name="Young S.K."/>
            <person name="Zeng Q."/>
            <person name="Koehrsen M."/>
            <person name="Haas B."/>
            <person name="Borodovsky M."/>
            <person name="Guigo R."/>
            <person name="Alvarado L."/>
            <person name="Berlin A."/>
            <person name="Bochicchio J."/>
            <person name="Borenstein D."/>
            <person name="Chapman S."/>
            <person name="Chen Z."/>
            <person name="Freedman E."/>
            <person name="Gellesch M."/>
            <person name="Goldberg J."/>
            <person name="Griggs A."/>
            <person name="Gujja S."/>
            <person name="Heilman E."/>
            <person name="Heiman D."/>
            <person name="Hepburn T."/>
            <person name="Howarth C."/>
            <person name="Jen D."/>
            <person name="Larson L."/>
            <person name="Mehta T."/>
            <person name="Park D."/>
            <person name="Pearson M."/>
            <person name="Roberts A."/>
            <person name="Saif S."/>
            <person name="Shenoy N."/>
            <person name="Sisk P."/>
            <person name="Stolte C."/>
            <person name="Sykes S."/>
            <person name="Thomson T."/>
            <person name="Walk T."/>
            <person name="White J."/>
            <person name="Yandava C."/>
            <person name="Burger G."/>
            <person name="Gray M.W."/>
            <person name="Holland P.W.H."/>
            <person name="King N."/>
            <person name="Lang F.B.F."/>
            <person name="Roger A.J."/>
            <person name="Ruiz-Trillo I."/>
            <person name="Lander E."/>
            <person name="Nusbaum C."/>
        </authorList>
    </citation>
    <scope>NUCLEOTIDE SEQUENCE [LARGE SCALE GENOMIC DNA]</scope>
    <source>
        <strain evidence="11 12">ATCC 50062</strain>
    </source>
</reference>
<dbReference type="GO" id="GO:0020037">
    <property type="term" value="F:heme binding"/>
    <property type="evidence" value="ECO:0007669"/>
    <property type="project" value="InterPro"/>
</dbReference>
<feature type="domain" description="Cytochrome b5 heme-binding" evidence="10">
    <location>
        <begin position="393"/>
        <end position="457"/>
    </location>
</feature>
<dbReference type="AlphaFoldDB" id="A0A0L0D605"/>
<dbReference type="InterPro" id="IPR001433">
    <property type="entry name" value="OxRdtase_FAD/NAD-bd"/>
</dbReference>
<dbReference type="InterPro" id="IPR001199">
    <property type="entry name" value="Cyt_B5-like_heme/steroid-bd"/>
</dbReference>
<evidence type="ECO:0000256" key="5">
    <source>
        <dbReference type="ARBA" id="ARBA00022827"/>
    </source>
</evidence>
<keyword evidence="5 8" id="KW-0274">FAD</keyword>
<evidence type="ECO:0000259" key="10">
    <source>
        <dbReference type="SMART" id="SM01117"/>
    </source>
</evidence>